<reference evidence="1 2" key="1">
    <citation type="submission" date="2017-10" db="EMBL/GenBank/DDBJ databases">
        <title>Genomics of the genus Arcobacter.</title>
        <authorList>
            <person name="Perez-Cataluna A."/>
            <person name="Figueras M.J."/>
        </authorList>
    </citation>
    <scope>NUCLEOTIDE SEQUENCE [LARGE SCALE GENOMIC DNA]</scope>
    <source>
        <strain evidence="1 2">CECT 9230</strain>
    </source>
</reference>
<keyword evidence="2" id="KW-1185">Reference proteome</keyword>
<accession>A0A366MS17</accession>
<evidence type="ECO:0008006" key="3">
    <source>
        <dbReference type="Google" id="ProtNLM"/>
    </source>
</evidence>
<dbReference type="OrthoDB" id="5333999at2"/>
<protein>
    <recommendedName>
        <fullName evidence="3">Stringent starvation protein B</fullName>
    </recommendedName>
</protein>
<dbReference type="AlphaFoldDB" id="A0A366MS17"/>
<dbReference type="EMBL" id="PDKB01000008">
    <property type="protein sequence ID" value="RBQ29078.1"/>
    <property type="molecule type" value="Genomic_DNA"/>
</dbReference>
<gene>
    <name evidence="1" type="ORF">CRU91_05710</name>
</gene>
<proteinExistence type="predicted"/>
<evidence type="ECO:0000313" key="1">
    <source>
        <dbReference type="EMBL" id="RBQ29078.1"/>
    </source>
</evidence>
<comment type="caution">
    <text evidence="1">The sequence shown here is derived from an EMBL/GenBank/DDBJ whole genome shotgun (WGS) entry which is preliminary data.</text>
</comment>
<evidence type="ECO:0000313" key="2">
    <source>
        <dbReference type="Proteomes" id="UP000252669"/>
    </source>
</evidence>
<organism evidence="1 2">
    <name type="scientific">Aliarcobacter vitoriensis</name>
    <dbReference type="NCBI Taxonomy" id="2011099"/>
    <lineage>
        <taxon>Bacteria</taxon>
        <taxon>Pseudomonadati</taxon>
        <taxon>Campylobacterota</taxon>
        <taxon>Epsilonproteobacteria</taxon>
        <taxon>Campylobacterales</taxon>
        <taxon>Arcobacteraceae</taxon>
        <taxon>Aliarcobacter</taxon>
    </lineage>
</organism>
<name>A0A366MS17_9BACT</name>
<dbReference type="Proteomes" id="UP000252669">
    <property type="component" value="Unassembled WGS sequence"/>
</dbReference>
<dbReference type="RefSeq" id="WP_113894260.1">
    <property type="nucleotide sequence ID" value="NZ_JANJGA010000009.1"/>
</dbReference>
<sequence>MLKNIIENDDFKNLSQRHIKDIIQYIIDTNTEFSVVANIESTSFNPDLPNDIKSNLNKFSLFTLAGYTFTTVRIEDDFLYFEAGFGKDNFGSVLKIPLYSILQIIIDENIIYINLTATVDKFNNNLEKNSFNVFKNNPKNKKFN</sequence>